<keyword evidence="2" id="KW-0964">Secreted</keyword>
<keyword evidence="7" id="KW-1133">Transmembrane helix</keyword>
<dbReference type="EMBL" id="FJ801007">
    <property type="protein sequence ID" value="ACU44452.1"/>
    <property type="molecule type" value="Genomic_DNA"/>
</dbReference>
<organism evidence="10">
    <name type="scientific">Streptococcus agalactiae</name>
    <dbReference type="NCBI Taxonomy" id="1311"/>
    <lineage>
        <taxon>Bacteria</taxon>
        <taxon>Bacillati</taxon>
        <taxon>Bacillota</taxon>
        <taxon>Bacilli</taxon>
        <taxon>Lactobacillales</taxon>
        <taxon>Streptococcaceae</taxon>
        <taxon>Streptococcus</taxon>
    </lineage>
</organism>
<dbReference type="Pfam" id="PF20959">
    <property type="entry name" value="BibA_N"/>
    <property type="match status" value="3"/>
</dbReference>
<evidence type="ECO:0000256" key="1">
    <source>
        <dbReference type="ARBA" id="ARBA00022512"/>
    </source>
</evidence>
<dbReference type="PATRIC" id="fig|1311.225.peg.23"/>
<dbReference type="PROSITE" id="PS50847">
    <property type="entry name" value="GRAM_POS_ANCHORING"/>
    <property type="match status" value="1"/>
</dbReference>
<feature type="region of interest" description="Disordered" evidence="6">
    <location>
        <begin position="485"/>
        <end position="594"/>
    </location>
</feature>
<dbReference type="InterPro" id="IPR048888">
    <property type="entry name" value="BibA_stalk"/>
</dbReference>
<evidence type="ECO:0000256" key="2">
    <source>
        <dbReference type="ARBA" id="ARBA00022525"/>
    </source>
</evidence>
<evidence type="ECO:0000259" key="9">
    <source>
        <dbReference type="PROSITE" id="PS50847"/>
    </source>
</evidence>
<keyword evidence="3 8" id="KW-0732">Signal</keyword>
<name>C7T130_STRAG</name>
<evidence type="ECO:0000256" key="8">
    <source>
        <dbReference type="SAM" id="SignalP"/>
    </source>
</evidence>
<dbReference type="EMBL" id="FJ801026">
    <property type="protein sequence ID" value="ACU44471.1"/>
    <property type="molecule type" value="Genomic_DNA"/>
</dbReference>
<dbReference type="NCBIfam" id="TIGR01168">
    <property type="entry name" value="YSIRK_signal"/>
    <property type="match status" value="1"/>
</dbReference>
<feature type="compositionally biased region" description="Basic and acidic residues" evidence="6">
    <location>
        <begin position="485"/>
        <end position="586"/>
    </location>
</feature>
<evidence type="ECO:0000256" key="5">
    <source>
        <dbReference type="ARBA" id="ARBA00023088"/>
    </source>
</evidence>
<evidence type="ECO:0000313" key="10">
    <source>
        <dbReference type="EMBL" id="ACU44452.1"/>
    </source>
</evidence>
<proteinExistence type="predicted"/>
<evidence type="ECO:0000256" key="6">
    <source>
        <dbReference type="SAM" id="MobiDB-lite"/>
    </source>
</evidence>
<dbReference type="InterPro" id="IPR019931">
    <property type="entry name" value="LPXTG_anchor"/>
</dbReference>
<sequence>MNNNEKKVKYFLRKTAYGLASMSAAFAVCSGIVHADTSSGISDSIPHKKQVNLGAVTLKNLISKYRGNDKAIAILLSRVDDFNRASQDTLPQLINSTEAEINNTLPQGRIIKQSIPVVRLKVERLGSGAIKAESINNIKAESINKIQGKSTNTIKAESINKIKVESINTIKAESINKIQAKPINTIKAESINTIKAESIHKIKPQSIKSTSATHVKVSDQELAKQSRRSQDIIKSLGFLSSDQKDILVKSISSSKDSQLILKFVTQATQLNNAESTKAKHMAQNDVASIKNISLEVLEEYKEKIQRASTKSQVDELVAEAKKVVNSNKETLVNQANGKKQEIAKLENLSNDEMLRYNTAIDNVVKQYNEGKLNITDAMNALNSIKQAAQEVAQKNLQKQYAKKIERISLKGLALSKKAKEIYEKHKSILPTPGYYADSVGTYLNRFRDKRTFGNRSVWTGQSGLDEAKKMLDEVKKLLKELQDLTRGTKEDKKPDVKPEAKPDVKPEVKPDVKPEAKPDVKPEAKPDVKPEVKPEAKPEVKPDVKPEARPEAKPEVKPDVKPEAKPEAKPEVKPDVKPEAKPEAKPATKKSVNTSGNLAVKKAIENKKYSKKLPSTGEAASPLLAIVSLIVMLSAGLITIVLKHKKN</sequence>
<dbReference type="InterPro" id="IPR050972">
    <property type="entry name" value="SDr-like"/>
</dbReference>
<keyword evidence="4" id="KW-0677">Repeat</keyword>
<evidence type="ECO:0000256" key="7">
    <source>
        <dbReference type="SAM" id="Phobius"/>
    </source>
</evidence>
<dbReference type="EMBL" id="FJ801018">
    <property type="protein sequence ID" value="ACU44463.1"/>
    <property type="molecule type" value="Genomic_DNA"/>
</dbReference>
<dbReference type="NCBIfam" id="TIGR01167">
    <property type="entry name" value="LPXTG_anchor"/>
    <property type="match status" value="1"/>
</dbReference>
<dbReference type="PANTHER" id="PTHR34403:SF14">
    <property type="entry name" value="OS05G0225800 PROTEIN"/>
    <property type="match status" value="1"/>
</dbReference>
<feature type="domain" description="Gram-positive cocci surface proteins LPxTG" evidence="9">
    <location>
        <begin position="613"/>
        <end position="647"/>
    </location>
</feature>
<keyword evidence="7" id="KW-0812">Transmembrane</keyword>
<evidence type="ECO:0000256" key="4">
    <source>
        <dbReference type="ARBA" id="ARBA00022737"/>
    </source>
</evidence>
<feature type="chain" id="PRO_5007649241" evidence="8">
    <location>
        <begin position="36"/>
        <end position="647"/>
    </location>
</feature>
<accession>C7T130</accession>
<keyword evidence="7" id="KW-0472">Membrane</keyword>
<keyword evidence="5" id="KW-0572">Peptidoglycan-anchor</keyword>
<feature type="signal peptide" evidence="8">
    <location>
        <begin position="1"/>
        <end position="35"/>
    </location>
</feature>
<protein>
    <submittedName>
        <fullName evidence="10">BibA</fullName>
    </submittedName>
</protein>
<reference evidence="10" key="1">
    <citation type="journal article" date="2009" name="J. Infect. Dis.">
        <title>BibA induces opsonizing antibodies conferring in vivo protection against group B Streptococcus.</title>
        <authorList>
            <person name="Santi I."/>
            <person name="Maione D."/>
            <person name="Galeotti C.L."/>
            <person name="Grandi G."/>
            <person name="Telford J.L."/>
            <person name="Soriani M."/>
        </authorList>
    </citation>
    <scope>NUCLEOTIDE SEQUENCE</scope>
    <source>
        <strain evidence="10">ABC020005857</strain>
        <strain evidence="11">ABC020016356</strain>
        <strain evidence="12">ABC020025250</strain>
    </source>
</reference>
<evidence type="ECO:0000256" key="3">
    <source>
        <dbReference type="ARBA" id="ARBA00022729"/>
    </source>
</evidence>
<keyword evidence="1" id="KW-0134">Cell wall</keyword>
<dbReference type="RefSeq" id="WP_001063264.1">
    <property type="nucleotide sequence ID" value="NZ_CP053891.1"/>
</dbReference>
<evidence type="ECO:0000313" key="12">
    <source>
        <dbReference type="EMBL" id="ACU44471.1"/>
    </source>
</evidence>
<dbReference type="PANTHER" id="PTHR34403">
    <property type="entry name" value="TOL-PAL SYSTEM PROTEIN TOLA"/>
    <property type="match status" value="1"/>
</dbReference>
<dbReference type="PRINTS" id="PR00015">
    <property type="entry name" value="GPOSANCHOR"/>
</dbReference>
<dbReference type="Pfam" id="PF00746">
    <property type="entry name" value="Gram_pos_anchor"/>
    <property type="match status" value="1"/>
</dbReference>
<dbReference type="AlphaFoldDB" id="C7T130"/>
<evidence type="ECO:0000313" key="11">
    <source>
        <dbReference type="EMBL" id="ACU44463.1"/>
    </source>
</evidence>
<feature type="transmembrane region" description="Helical" evidence="7">
    <location>
        <begin position="619"/>
        <end position="642"/>
    </location>
</feature>
<dbReference type="InterPro" id="IPR005877">
    <property type="entry name" value="YSIRK_signal_dom"/>
</dbReference>
<dbReference type="InterPro" id="IPR019950">
    <property type="entry name" value="M_anchor"/>
</dbReference>